<proteinExistence type="predicted"/>
<accession>A0ACC0TY04</accession>
<evidence type="ECO:0000313" key="1">
    <source>
        <dbReference type="EMBL" id="KAI9453284.1"/>
    </source>
</evidence>
<comment type="caution">
    <text evidence="1">The sequence shown here is derived from an EMBL/GenBank/DDBJ whole genome shotgun (WGS) entry which is preliminary data.</text>
</comment>
<dbReference type="Proteomes" id="UP001207468">
    <property type="component" value="Unassembled WGS sequence"/>
</dbReference>
<dbReference type="EMBL" id="JAGFNK010000310">
    <property type="protein sequence ID" value="KAI9453284.1"/>
    <property type="molecule type" value="Genomic_DNA"/>
</dbReference>
<organism evidence="1 2">
    <name type="scientific">Russula earlei</name>
    <dbReference type="NCBI Taxonomy" id="71964"/>
    <lineage>
        <taxon>Eukaryota</taxon>
        <taxon>Fungi</taxon>
        <taxon>Dikarya</taxon>
        <taxon>Basidiomycota</taxon>
        <taxon>Agaricomycotina</taxon>
        <taxon>Agaricomycetes</taxon>
        <taxon>Russulales</taxon>
        <taxon>Russulaceae</taxon>
        <taxon>Russula</taxon>
    </lineage>
</organism>
<gene>
    <name evidence="1" type="ORF">F5148DRAFT_1277468</name>
</gene>
<protein>
    <submittedName>
        <fullName evidence="1">Uncharacterized protein</fullName>
    </submittedName>
</protein>
<evidence type="ECO:0000313" key="2">
    <source>
        <dbReference type="Proteomes" id="UP001207468"/>
    </source>
</evidence>
<name>A0ACC0TY04_9AGAM</name>
<keyword evidence="2" id="KW-1185">Reference proteome</keyword>
<sequence>MSLDDDDDDDPIWSSSRTARQIHDLGRVEKVSDIGRLLSLASSSLALLSLPQTDASDAGLPEGDERSEQFVEKVGGYFETLDGIQMALRSSLAHIRAARVSPAVLTAPPAGFVPPPQGVGLPLPLTPTPTPGPSDQKTRGLLEERVERDAWQGALDALTRLRDARRAEASRITK</sequence>
<reference evidence="1" key="1">
    <citation type="submission" date="2021-03" db="EMBL/GenBank/DDBJ databases">
        <title>Evolutionary priming and transition to the ectomycorrhizal habit in an iconic lineage of mushroom-forming fungi: is preadaptation a requirement?</title>
        <authorList>
            <consortium name="DOE Joint Genome Institute"/>
            <person name="Looney B.P."/>
            <person name="Miyauchi S."/>
            <person name="Morin E."/>
            <person name="Drula E."/>
            <person name="Courty P.E."/>
            <person name="Chicoki N."/>
            <person name="Fauchery L."/>
            <person name="Kohler A."/>
            <person name="Kuo A."/>
            <person name="LaButti K."/>
            <person name="Pangilinan J."/>
            <person name="Lipzen A."/>
            <person name="Riley R."/>
            <person name="Andreopoulos W."/>
            <person name="He G."/>
            <person name="Johnson J."/>
            <person name="Barry K.W."/>
            <person name="Grigoriev I.V."/>
            <person name="Nagy L."/>
            <person name="Hibbett D."/>
            <person name="Henrissat B."/>
            <person name="Matheny P.B."/>
            <person name="Labbe J."/>
            <person name="Martin A.F."/>
        </authorList>
    </citation>
    <scope>NUCLEOTIDE SEQUENCE</scope>
    <source>
        <strain evidence="1">BPL698</strain>
    </source>
</reference>